<comment type="caution">
    <text evidence="2">The sequence shown here is derived from an EMBL/GenBank/DDBJ whole genome shotgun (WGS) entry which is preliminary data.</text>
</comment>
<feature type="transmembrane region" description="Helical" evidence="1">
    <location>
        <begin position="50"/>
        <end position="67"/>
    </location>
</feature>
<dbReference type="AlphaFoldDB" id="A0A7W5ZSY8"/>
<evidence type="ECO:0000313" key="3">
    <source>
        <dbReference type="Proteomes" id="UP000562395"/>
    </source>
</evidence>
<accession>A0A7W5ZSY8</accession>
<organism evidence="2 3">
    <name type="scientific">Novosphingobium hassiacum</name>
    <dbReference type="NCBI Taxonomy" id="173676"/>
    <lineage>
        <taxon>Bacteria</taxon>
        <taxon>Pseudomonadati</taxon>
        <taxon>Pseudomonadota</taxon>
        <taxon>Alphaproteobacteria</taxon>
        <taxon>Sphingomonadales</taxon>
        <taxon>Sphingomonadaceae</taxon>
        <taxon>Novosphingobium</taxon>
    </lineage>
</organism>
<keyword evidence="1" id="KW-0472">Membrane</keyword>
<keyword evidence="3" id="KW-1185">Reference proteome</keyword>
<dbReference type="RefSeq" id="WP_183611104.1">
    <property type="nucleotide sequence ID" value="NZ_JACICY010000001.1"/>
</dbReference>
<dbReference type="EMBL" id="JACICY010000001">
    <property type="protein sequence ID" value="MBB3858897.1"/>
    <property type="molecule type" value="Genomic_DNA"/>
</dbReference>
<feature type="transmembrane region" description="Helical" evidence="1">
    <location>
        <begin position="20"/>
        <end position="38"/>
    </location>
</feature>
<keyword evidence="1" id="KW-1133">Transmembrane helix</keyword>
<name>A0A7W5ZSY8_9SPHN</name>
<evidence type="ECO:0000256" key="1">
    <source>
        <dbReference type="SAM" id="Phobius"/>
    </source>
</evidence>
<reference evidence="2 3" key="1">
    <citation type="submission" date="2020-08" db="EMBL/GenBank/DDBJ databases">
        <title>Genomic Encyclopedia of Type Strains, Phase IV (KMG-IV): sequencing the most valuable type-strain genomes for metagenomic binning, comparative biology and taxonomic classification.</title>
        <authorList>
            <person name="Goeker M."/>
        </authorList>
    </citation>
    <scope>NUCLEOTIDE SEQUENCE [LARGE SCALE GENOMIC DNA]</scope>
    <source>
        <strain evidence="2 3">DSM 14552</strain>
    </source>
</reference>
<dbReference type="Proteomes" id="UP000562395">
    <property type="component" value="Unassembled WGS sequence"/>
</dbReference>
<keyword evidence="1" id="KW-0812">Transmembrane</keyword>
<proteinExistence type="predicted"/>
<sequence length="100" mass="11226">MSFWDWLYKAGPGWPSQRGWYALALCLQTTGIFALLILWPHLTNDEFFKVLANAVVITGWVGFAVAGRDSTVDREQVGKAQDITQQVLRQASRRDGGVEQ</sequence>
<protein>
    <submittedName>
        <fullName evidence="2">Uncharacterized protein</fullName>
    </submittedName>
</protein>
<evidence type="ECO:0000313" key="2">
    <source>
        <dbReference type="EMBL" id="MBB3858897.1"/>
    </source>
</evidence>
<gene>
    <name evidence="2" type="ORF">GGQ88_000137</name>
</gene>